<proteinExistence type="inferred from homology"/>
<evidence type="ECO:0000256" key="15">
    <source>
        <dbReference type="PIRSR" id="PIRSR601508-2"/>
    </source>
</evidence>
<dbReference type="SUPFAM" id="SSF53850">
    <property type="entry name" value="Periplasmic binding protein-like II"/>
    <property type="match status" value="1"/>
</dbReference>
<comment type="subcellular location">
    <subcellularLocation>
        <location evidence="1">Cell membrane</location>
        <topology evidence="1">Multi-pass membrane protein</topology>
    </subcellularLocation>
</comment>
<name>A0A6J1QD48_9HYME</name>
<keyword evidence="13" id="KW-0407">Ion channel</keyword>
<dbReference type="SUPFAM" id="SSF53822">
    <property type="entry name" value="Periplasmic binding protein-like I"/>
    <property type="match status" value="1"/>
</dbReference>
<keyword evidence="21" id="KW-1185">Reference proteome</keyword>
<keyword evidence="10" id="KW-0675">Receptor</keyword>
<evidence type="ECO:0000256" key="1">
    <source>
        <dbReference type="ARBA" id="ARBA00004651"/>
    </source>
</evidence>
<dbReference type="PANTHER" id="PTHR18966">
    <property type="entry name" value="IONOTROPIC GLUTAMATE RECEPTOR"/>
    <property type="match status" value="1"/>
</dbReference>
<evidence type="ECO:0000259" key="19">
    <source>
        <dbReference type="SMART" id="SM00079"/>
    </source>
</evidence>
<feature type="binding site" evidence="14">
    <location>
        <position position="629"/>
    </location>
    <ligand>
        <name>L-glutamate</name>
        <dbReference type="ChEBI" id="CHEBI:29985"/>
    </ligand>
</feature>
<feature type="compositionally biased region" description="Gly residues" evidence="16">
    <location>
        <begin position="1264"/>
        <end position="1279"/>
    </location>
</feature>
<feature type="compositionally biased region" description="Polar residues" evidence="16">
    <location>
        <begin position="1222"/>
        <end position="1232"/>
    </location>
</feature>
<feature type="chain" id="PRO_5026759606" evidence="18">
    <location>
        <begin position="23"/>
        <end position="1375"/>
    </location>
</feature>
<evidence type="ECO:0000256" key="8">
    <source>
        <dbReference type="ARBA" id="ARBA00023065"/>
    </source>
</evidence>
<evidence type="ECO:0000256" key="17">
    <source>
        <dbReference type="SAM" id="Phobius"/>
    </source>
</evidence>
<keyword evidence="3" id="KW-0813">Transport</keyword>
<feature type="transmembrane region" description="Helical" evidence="17">
    <location>
        <begin position="743"/>
        <end position="770"/>
    </location>
</feature>
<evidence type="ECO:0000256" key="12">
    <source>
        <dbReference type="ARBA" id="ARBA00023286"/>
    </source>
</evidence>
<protein>
    <submittedName>
        <fullName evidence="22">Uncharacterized protein LOC112459012 isoform X1</fullName>
    </submittedName>
</protein>
<comment type="similarity">
    <text evidence="2">Belongs to the glutamate-gated ion channel (TC 1.A.10.1) family.</text>
</comment>
<evidence type="ECO:0000256" key="4">
    <source>
        <dbReference type="ARBA" id="ARBA00022475"/>
    </source>
</evidence>
<evidence type="ECO:0000256" key="16">
    <source>
        <dbReference type="SAM" id="MobiDB-lite"/>
    </source>
</evidence>
<dbReference type="RefSeq" id="XP_024878645.1">
    <property type="nucleotide sequence ID" value="XM_025022877.1"/>
</dbReference>
<dbReference type="InterPro" id="IPR001508">
    <property type="entry name" value="Iono_Glu_rcpt_met"/>
</dbReference>
<dbReference type="FunFam" id="1.10.287.70:FF:000191">
    <property type="entry name" value="Glutamate receptor ionotropic, NMDA 3A"/>
    <property type="match status" value="1"/>
</dbReference>
<evidence type="ECO:0000256" key="10">
    <source>
        <dbReference type="ARBA" id="ARBA00023170"/>
    </source>
</evidence>
<keyword evidence="4" id="KW-1003">Cell membrane</keyword>
<dbReference type="Pfam" id="PF10613">
    <property type="entry name" value="Lig_chan-Glu_bd"/>
    <property type="match status" value="1"/>
</dbReference>
<sequence length="1375" mass="151848">MPGSYTGVVILLLLGTSVSVSGTADAAKSLRAAKARLRSSYASWRIVVCFTQPQTSFKADVQKVWEQARLESFHADMDVSYIETRTTPVTTNSLLYPLSMLNKFCTDIEGGKTVLSLIIGGGSAARFLVTAAAALNLPALWLPFTHRDFLRQGNLGRFENRIGSSPKEVGAAAAALMHRANWHAFTLLIDTTLLPVTNLLQTNPPTLTPRSIIHLPTNDRTLRLRLRRVAEESGSGGVVVMACDLSNARKILGAANKFEMLSGRFLWLWLDLKAELRPNEPNIISSHLLHSSRVAVAANENSPLFERTTNLASDDKPLPPLNPLPSLANDIHRLQEYRWRDEKIVTKREDKGFNFDDEEEVGRLASDKELNSKSFMPIGMLALRPSGIRIMDGDTILTRILRETSQALDETFLETKTRLSRMRDLQLREHFVPECFPERNAKFMTSDARENVSATLTSKLRKSMGQISKDKAEFQLLNLQAVRFPGNKTQLRWTKVGTIKGGREVRLDTIIWPGGGIMPAYLEQGGEQIGMPIYSIVTALASPFTMITHLQEGFCLRGLTCRQGNTVVCCYGLSIDLLTVVARELGFRFNLYLVEDGLFGKRNNRNGTWNGVMGELVSGRAQMSFAALSVSTHRAEVVDFTTPYYFSGVSLVTAPQLRSEIPLLAFLFPFSTELWIAVFTSLNFTAIAVALYEWFSPFGLNPWGRQRSKNFSIASALWVMWGLLCGHLVAFKAPKSWPNKFLINIWGGFSVIFVASYTANIAALIAGLFFHSSVSNYHDKSLLAQRVGAPRASAAEYYVQRANPQLWSHMARYSLSDVAEGVEKLRNGSLDILIADTPILDYYRATDDGCRLQKIGDTINEDTYAIALTRGHPLKESISKIIANFTSNGLLDILQEKWYGELPCLSDRPGIGAIDAEPGGQPRPLGVASVAGVFCLLGMGVVLGTIILIGEHLFYKYTLPRLRHRPEDSIWRSRNVMFFSQKLYRFINCVELVSPHHAARELVHTVRQGQIASLFQKSVKRKEHEQRRRRKSKAQFFEMIQEIRRVQQEEKIETVPEEPDATKTVKKDEKLGKGRERSRSKSPLMPRSPKRSEKSRSSTNLSASRLGLSPVSLDAPMKPREFTLSSTNLRARSPLETVGRRLSHGDGGSPPPHLGSFGGSANLRPLAPTRSDSTGGGTPTVRRDSAAGGGGVPTPRYSRSPAKRGQSFPVFATLRPPHSAGYQVSRSPLLSPNSELTSAIGRKLSREWGSGTIDLTRSSEAIGSGSGGGGGGGGGGGSRGSTYTLNQEMTLSLSRSPGEEKAQEEALLPIKKPIRRARSHENRDNSKLMVDLPSPRLTQPVVGGQCVSERTKKQLDSELKAILTARAHHRDLHPP</sequence>
<feature type="domain" description="Ionotropic glutamate receptor L-glutamate and glycine-binding" evidence="20">
    <location>
        <begin position="558"/>
        <end position="618"/>
    </location>
</feature>
<reference evidence="22" key="1">
    <citation type="submission" date="2025-08" db="UniProtKB">
        <authorList>
            <consortium name="RefSeq"/>
        </authorList>
    </citation>
    <scope>IDENTIFICATION</scope>
    <source>
        <tissue evidence="22">Whole body</tissue>
    </source>
</reference>
<evidence type="ECO:0000259" key="20">
    <source>
        <dbReference type="SMART" id="SM00918"/>
    </source>
</evidence>
<evidence type="ECO:0000313" key="21">
    <source>
        <dbReference type="Proteomes" id="UP000504618"/>
    </source>
</evidence>
<dbReference type="InterPro" id="IPR019594">
    <property type="entry name" value="Glu/Gly-bd"/>
</dbReference>
<evidence type="ECO:0000256" key="18">
    <source>
        <dbReference type="SAM" id="SignalP"/>
    </source>
</evidence>
<evidence type="ECO:0000256" key="3">
    <source>
        <dbReference type="ARBA" id="ARBA00022448"/>
    </source>
</evidence>
<dbReference type="SMART" id="SM00918">
    <property type="entry name" value="Lig_chan-Glu_bd"/>
    <property type="match status" value="1"/>
</dbReference>
<dbReference type="GO" id="GO:0005886">
    <property type="term" value="C:plasma membrane"/>
    <property type="evidence" value="ECO:0007669"/>
    <property type="project" value="UniProtKB-SubCell"/>
</dbReference>
<evidence type="ECO:0000256" key="6">
    <source>
        <dbReference type="ARBA" id="ARBA00022989"/>
    </source>
</evidence>
<gene>
    <name evidence="22" type="primary">LOC112459012</name>
</gene>
<dbReference type="InterPro" id="IPR015683">
    <property type="entry name" value="Ionotropic_Glu_rcpt"/>
</dbReference>
<keyword evidence="8" id="KW-0406">Ion transport</keyword>
<feature type="signal peptide" evidence="18">
    <location>
        <begin position="1"/>
        <end position="22"/>
    </location>
</feature>
<dbReference type="InterPro" id="IPR001320">
    <property type="entry name" value="Iontro_rcpt_C"/>
</dbReference>
<dbReference type="InterPro" id="IPR028082">
    <property type="entry name" value="Peripla_BP_I"/>
</dbReference>
<dbReference type="SMART" id="SM00079">
    <property type="entry name" value="PBPe"/>
    <property type="match status" value="1"/>
</dbReference>
<feature type="transmembrane region" description="Helical" evidence="17">
    <location>
        <begin position="713"/>
        <end position="731"/>
    </location>
</feature>
<dbReference type="FunFam" id="3.40.190.10:FF:000324">
    <property type="entry name" value="Predicted protein"/>
    <property type="match status" value="1"/>
</dbReference>
<feature type="binding site" evidence="14">
    <location>
        <position position="634"/>
    </location>
    <ligand>
        <name>L-glutamate</name>
        <dbReference type="ChEBI" id="CHEBI:29985"/>
    </ligand>
</feature>
<feature type="compositionally biased region" description="Polar residues" evidence="16">
    <location>
        <begin position="1282"/>
        <end position="1295"/>
    </location>
</feature>
<keyword evidence="18" id="KW-0732">Signal</keyword>
<evidence type="ECO:0000256" key="2">
    <source>
        <dbReference type="ARBA" id="ARBA00008685"/>
    </source>
</evidence>
<feature type="binding site" evidence="14">
    <location>
        <position position="836"/>
    </location>
    <ligand>
        <name>L-glutamate</name>
        <dbReference type="ChEBI" id="CHEBI:29985"/>
    </ligand>
</feature>
<feature type="domain" description="Ionotropic glutamate receptor C-terminal" evidence="19">
    <location>
        <begin position="543"/>
        <end position="901"/>
    </location>
</feature>
<dbReference type="Pfam" id="PF00060">
    <property type="entry name" value="Lig_chan"/>
    <property type="match status" value="1"/>
</dbReference>
<feature type="site" description="Crucial to convey clamshell closure to channel opening" evidence="15">
    <location>
        <position position="774"/>
    </location>
</feature>
<dbReference type="GO" id="GO:0015276">
    <property type="term" value="F:ligand-gated monoatomic ion channel activity"/>
    <property type="evidence" value="ECO:0007669"/>
    <property type="project" value="InterPro"/>
</dbReference>
<dbReference type="OrthoDB" id="5984008at2759"/>
<feature type="region of interest" description="Disordered" evidence="16">
    <location>
        <begin position="1249"/>
        <end position="1343"/>
    </location>
</feature>
<evidence type="ECO:0000256" key="11">
    <source>
        <dbReference type="ARBA" id="ARBA00023180"/>
    </source>
</evidence>
<dbReference type="Gene3D" id="3.40.190.10">
    <property type="entry name" value="Periplasmic binding protein-like II"/>
    <property type="match status" value="3"/>
</dbReference>
<dbReference type="GO" id="GO:0043226">
    <property type="term" value="C:organelle"/>
    <property type="evidence" value="ECO:0007669"/>
    <property type="project" value="UniProtKB-ARBA"/>
</dbReference>
<dbReference type="PRINTS" id="PR00177">
    <property type="entry name" value="NMDARECEPTOR"/>
</dbReference>
<dbReference type="Gene3D" id="3.40.50.2300">
    <property type="match status" value="2"/>
</dbReference>
<keyword evidence="9 17" id="KW-0472">Membrane</keyword>
<feature type="transmembrane region" description="Helical" evidence="17">
    <location>
        <begin position="930"/>
        <end position="955"/>
    </location>
</feature>
<feature type="compositionally biased region" description="Basic and acidic residues" evidence="16">
    <location>
        <begin position="1049"/>
        <end position="1079"/>
    </location>
</feature>
<evidence type="ECO:0000313" key="22">
    <source>
        <dbReference type="RefSeq" id="XP_024878645.1"/>
    </source>
</evidence>
<evidence type="ECO:0000256" key="7">
    <source>
        <dbReference type="ARBA" id="ARBA00023054"/>
    </source>
</evidence>
<dbReference type="GO" id="GO:0038023">
    <property type="term" value="F:signaling receptor activity"/>
    <property type="evidence" value="ECO:0007669"/>
    <property type="project" value="InterPro"/>
</dbReference>
<dbReference type="Gene3D" id="1.10.287.70">
    <property type="match status" value="1"/>
</dbReference>
<feature type="site" description="Interaction with the cone snail toxin Con-ikot-ikot" evidence="15">
    <location>
        <position position="602"/>
    </location>
</feature>
<feature type="region of interest" description="Disordered" evidence="16">
    <location>
        <begin position="1049"/>
        <end position="1232"/>
    </location>
</feature>
<keyword evidence="12" id="KW-1071">Ligand-gated ion channel</keyword>
<feature type="transmembrane region" description="Helical" evidence="17">
    <location>
        <begin position="674"/>
        <end position="692"/>
    </location>
</feature>
<accession>A0A6J1QD48</accession>
<dbReference type="FunFam" id="3.40.190.10:FF:000078">
    <property type="entry name" value="glutamate receptor ionotropic, NMDA 3B"/>
    <property type="match status" value="1"/>
</dbReference>
<dbReference type="GeneID" id="112459012"/>
<keyword evidence="7" id="KW-0175">Coiled coil</keyword>
<dbReference type="Proteomes" id="UP000504618">
    <property type="component" value="Unplaced"/>
</dbReference>
<evidence type="ECO:0000256" key="13">
    <source>
        <dbReference type="ARBA" id="ARBA00023303"/>
    </source>
</evidence>
<keyword evidence="5 17" id="KW-0812">Transmembrane</keyword>
<organism evidence="21 22">
    <name type="scientific">Temnothorax curvispinosus</name>
    <dbReference type="NCBI Taxonomy" id="300111"/>
    <lineage>
        <taxon>Eukaryota</taxon>
        <taxon>Metazoa</taxon>
        <taxon>Ecdysozoa</taxon>
        <taxon>Arthropoda</taxon>
        <taxon>Hexapoda</taxon>
        <taxon>Insecta</taxon>
        <taxon>Pterygota</taxon>
        <taxon>Neoptera</taxon>
        <taxon>Endopterygota</taxon>
        <taxon>Hymenoptera</taxon>
        <taxon>Apocrita</taxon>
        <taxon>Aculeata</taxon>
        <taxon>Formicoidea</taxon>
        <taxon>Formicidae</taxon>
        <taxon>Myrmicinae</taxon>
        <taxon>Temnothorax</taxon>
    </lineage>
</organism>
<keyword evidence="11" id="KW-0325">Glycoprotein</keyword>
<evidence type="ECO:0000256" key="9">
    <source>
        <dbReference type="ARBA" id="ARBA00023136"/>
    </source>
</evidence>
<evidence type="ECO:0000256" key="5">
    <source>
        <dbReference type="ARBA" id="ARBA00022692"/>
    </source>
</evidence>
<keyword evidence="6 17" id="KW-1133">Transmembrane helix</keyword>
<evidence type="ECO:0000256" key="14">
    <source>
        <dbReference type="PIRSR" id="PIRSR601508-1"/>
    </source>
</evidence>